<feature type="compositionally biased region" description="Polar residues" evidence="5">
    <location>
        <begin position="379"/>
        <end position="390"/>
    </location>
</feature>
<evidence type="ECO:0000256" key="4">
    <source>
        <dbReference type="ARBA" id="ARBA00023088"/>
    </source>
</evidence>
<evidence type="ECO:0000259" key="8">
    <source>
        <dbReference type="PROSITE" id="PS50847"/>
    </source>
</evidence>
<keyword evidence="4" id="KW-0572">Peptidoglycan-anchor</keyword>
<evidence type="ECO:0000256" key="1">
    <source>
        <dbReference type="ARBA" id="ARBA00022512"/>
    </source>
</evidence>
<feature type="signal peptide" evidence="7">
    <location>
        <begin position="1"/>
        <end position="32"/>
    </location>
</feature>
<accession>A0ABV8U3E2</accession>
<dbReference type="PROSITE" id="PS50847">
    <property type="entry name" value="GRAM_POS_ANCHORING"/>
    <property type="match status" value="1"/>
</dbReference>
<keyword evidence="10" id="KW-1185">Reference proteome</keyword>
<sequence length="429" mass="44964">MPRSRFRRYLPAILSAVAALAFASLGMASASADDNGEAVLKITPQETSIGPEAQTHRLSFDVYNEGDAEALDVRLHFSIEPVDDGLGPDAIALGPFNPDASCDPYVENTLEITCDLGDIGPGQVRHMDDITIFVPADAKATAATATVEADGPIDPDHSKMEQDMFIARGESGIDMGVWSVDSVHLEKDSATPFGREEIGLYNQGAVDAVGVEMVLRYPEDAEFTLPAACEDTGHRIVYCVFPELTVPAGTGPQHGLERLDLAELTLADDVYGAKSLGFIDGYVSALNTSSTEAKSLQSADSDDIVVAAELGDSDNLLLVGVEADGGEEPSPSPSDEPTETATESPSASPTVEPTETGTSTEEPTETGSADPTDSKSPSESESDAPTTTDGPQPKLPVTGTSYMSLIWYSAAALSAGAALVFLTRSRKTA</sequence>
<keyword evidence="6" id="KW-0812">Transmembrane</keyword>
<evidence type="ECO:0000256" key="7">
    <source>
        <dbReference type="SAM" id="SignalP"/>
    </source>
</evidence>
<proteinExistence type="predicted"/>
<evidence type="ECO:0000256" key="6">
    <source>
        <dbReference type="SAM" id="Phobius"/>
    </source>
</evidence>
<evidence type="ECO:0000256" key="2">
    <source>
        <dbReference type="ARBA" id="ARBA00022525"/>
    </source>
</evidence>
<feature type="domain" description="Gram-positive cocci surface proteins LPxTG" evidence="8">
    <location>
        <begin position="395"/>
        <end position="429"/>
    </location>
</feature>
<organism evidence="9 10">
    <name type="scientific">Salininema proteolyticum</name>
    <dbReference type="NCBI Taxonomy" id="1607685"/>
    <lineage>
        <taxon>Bacteria</taxon>
        <taxon>Bacillati</taxon>
        <taxon>Actinomycetota</taxon>
        <taxon>Actinomycetes</taxon>
        <taxon>Glycomycetales</taxon>
        <taxon>Glycomycetaceae</taxon>
        <taxon>Salininema</taxon>
    </lineage>
</organism>
<comment type="caution">
    <text evidence="9">The sequence shown here is derived from an EMBL/GenBank/DDBJ whole genome shotgun (WGS) entry which is preliminary data.</text>
</comment>
<keyword evidence="3 7" id="KW-0732">Signal</keyword>
<gene>
    <name evidence="9" type="ORF">ACFPET_20710</name>
</gene>
<keyword evidence="1" id="KW-0134">Cell wall</keyword>
<feature type="chain" id="PRO_5047421095" description="Gram-positive cocci surface proteins LPxTG domain-containing protein" evidence="7">
    <location>
        <begin position="33"/>
        <end position="429"/>
    </location>
</feature>
<feature type="transmembrane region" description="Helical" evidence="6">
    <location>
        <begin position="405"/>
        <end position="423"/>
    </location>
</feature>
<dbReference type="EMBL" id="JBHSDK010000042">
    <property type="protein sequence ID" value="MFC4337621.1"/>
    <property type="molecule type" value="Genomic_DNA"/>
</dbReference>
<name>A0ABV8U3E2_9ACTN</name>
<dbReference type="InterPro" id="IPR019931">
    <property type="entry name" value="LPXTG_anchor"/>
</dbReference>
<feature type="region of interest" description="Disordered" evidence="5">
    <location>
        <begin position="322"/>
        <end position="398"/>
    </location>
</feature>
<keyword evidence="2" id="KW-0964">Secreted</keyword>
<keyword evidence="6" id="KW-0472">Membrane</keyword>
<evidence type="ECO:0000313" key="10">
    <source>
        <dbReference type="Proteomes" id="UP001595823"/>
    </source>
</evidence>
<protein>
    <recommendedName>
        <fullName evidence="8">Gram-positive cocci surface proteins LPxTG domain-containing protein</fullName>
    </recommendedName>
</protein>
<feature type="compositionally biased region" description="Low complexity" evidence="5">
    <location>
        <begin position="333"/>
        <end position="368"/>
    </location>
</feature>
<dbReference type="RefSeq" id="WP_380624796.1">
    <property type="nucleotide sequence ID" value="NZ_JBHSDK010000042.1"/>
</dbReference>
<dbReference type="Proteomes" id="UP001595823">
    <property type="component" value="Unassembled WGS sequence"/>
</dbReference>
<evidence type="ECO:0000256" key="3">
    <source>
        <dbReference type="ARBA" id="ARBA00022729"/>
    </source>
</evidence>
<evidence type="ECO:0000313" key="9">
    <source>
        <dbReference type="EMBL" id="MFC4337621.1"/>
    </source>
</evidence>
<reference evidence="10" key="1">
    <citation type="journal article" date="2019" name="Int. J. Syst. Evol. Microbiol.">
        <title>The Global Catalogue of Microorganisms (GCM) 10K type strain sequencing project: providing services to taxonomists for standard genome sequencing and annotation.</title>
        <authorList>
            <consortium name="The Broad Institute Genomics Platform"/>
            <consortium name="The Broad Institute Genome Sequencing Center for Infectious Disease"/>
            <person name="Wu L."/>
            <person name="Ma J."/>
        </authorList>
    </citation>
    <scope>NUCLEOTIDE SEQUENCE [LARGE SCALE GENOMIC DNA]</scope>
    <source>
        <strain evidence="10">IBRC-M 10908</strain>
    </source>
</reference>
<keyword evidence="6" id="KW-1133">Transmembrane helix</keyword>
<evidence type="ECO:0000256" key="5">
    <source>
        <dbReference type="SAM" id="MobiDB-lite"/>
    </source>
</evidence>